<dbReference type="PROSITE" id="PS00571">
    <property type="entry name" value="AMIDASES"/>
    <property type="match status" value="1"/>
</dbReference>
<dbReference type="InterPro" id="IPR020556">
    <property type="entry name" value="Amidase_CS"/>
</dbReference>
<dbReference type="AlphaFoldDB" id="A0A939MJN3"/>
<proteinExistence type="inferred from homology"/>
<dbReference type="InterPro" id="IPR036928">
    <property type="entry name" value="AS_sf"/>
</dbReference>
<dbReference type="Proteomes" id="UP000664382">
    <property type="component" value="Unassembled WGS sequence"/>
</dbReference>
<keyword evidence="4" id="KW-1185">Reference proteome</keyword>
<dbReference type="Gene3D" id="3.90.1300.10">
    <property type="entry name" value="Amidase signature (AS) domain"/>
    <property type="match status" value="1"/>
</dbReference>
<gene>
    <name evidence="3" type="ORF">J4H92_05875</name>
</gene>
<dbReference type="InterPro" id="IPR000120">
    <property type="entry name" value="Amidase"/>
</dbReference>
<dbReference type="PANTHER" id="PTHR11895:SF7">
    <property type="entry name" value="GLUTAMYL-TRNA(GLN) AMIDOTRANSFERASE SUBUNIT A, MITOCHONDRIAL"/>
    <property type="match status" value="1"/>
</dbReference>
<evidence type="ECO:0000313" key="3">
    <source>
        <dbReference type="EMBL" id="MBO1901475.1"/>
    </source>
</evidence>
<protein>
    <submittedName>
        <fullName evidence="3">Amidase</fullName>
    </submittedName>
</protein>
<organism evidence="3 4">
    <name type="scientific">Leucobacter weissii</name>
    <dbReference type="NCBI Taxonomy" id="1983706"/>
    <lineage>
        <taxon>Bacteria</taxon>
        <taxon>Bacillati</taxon>
        <taxon>Actinomycetota</taxon>
        <taxon>Actinomycetes</taxon>
        <taxon>Micrococcales</taxon>
        <taxon>Microbacteriaceae</taxon>
        <taxon>Leucobacter</taxon>
    </lineage>
</organism>
<dbReference type="EMBL" id="JAGDYM010000005">
    <property type="protein sequence ID" value="MBO1901475.1"/>
    <property type="molecule type" value="Genomic_DNA"/>
</dbReference>
<comment type="caution">
    <text evidence="3">The sequence shown here is derived from an EMBL/GenBank/DDBJ whole genome shotgun (WGS) entry which is preliminary data.</text>
</comment>
<feature type="domain" description="Amidase" evidence="2">
    <location>
        <begin position="42"/>
        <end position="460"/>
    </location>
</feature>
<dbReference type="PANTHER" id="PTHR11895">
    <property type="entry name" value="TRANSAMIDASE"/>
    <property type="match status" value="1"/>
</dbReference>
<comment type="similarity">
    <text evidence="1">Belongs to the amidase family.</text>
</comment>
<evidence type="ECO:0000259" key="2">
    <source>
        <dbReference type="Pfam" id="PF01425"/>
    </source>
</evidence>
<reference evidence="3" key="1">
    <citation type="submission" date="2021-03" db="EMBL/GenBank/DDBJ databases">
        <title>Leucobacter chromiisoli sp. nov., isolated from chromium-containing soil of chemical plant.</title>
        <authorList>
            <person name="Xu Z."/>
        </authorList>
    </citation>
    <scope>NUCLEOTIDE SEQUENCE</scope>
    <source>
        <strain evidence="3">S27</strain>
    </source>
</reference>
<dbReference type="InterPro" id="IPR023631">
    <property type="entry name" value="Amidase_dom"/>
</dbReference>
<accession>A0A939MJN3</accession>
<evidence type="ECO:0000313" key="4">
    <source>
        <dbReference type="Proteomes" id="UP000664382"/>
    </source>
</evidence>
<evidence type="ECO:0000256" key="1">
    <source>
        <dbReference type="ARBA" id="ARBA00009199"/>
    </source>
</evidence>
<sequence>MRANGYAGGVEQRTALELRRALRRGETSSRELVARALELVSEHRDSGAFVSADAEIALAEADAVDARLSDTPPEARRALPPLLGLPTAHKDLIDQRGHVTTHGSAAIPHLVAAADDPVAAAVREAGAVSIGKTQVPEFGIAAYSENEIAPPARNPFDPALTAGGSSGGTAAAVALGLIPAAIASDAGGSIRIPAAACGLVGLKPGRGAVPADRRAAESGPGWGVSGPIARTPADAALLFDALRGARDEAALRGVERASELRGLRVGISLASPFEERVEIRFGADALAALDAAAAALDTAGHTVEEARIRYDAGYPEAFTAVWTSALTRIALAPGAEDRLGALASWFLDRARITAPERLEEAAEALRGFAAKARRDWGAYDAVLTPALAFPPPPIGEFRGRGPEGDYRLQCEWAPQTSMVNVAGAPAITVPLGRAPASAGASGLPVGVQLIGPAGGEARLLQLAEQIVQLTR</sequence>
<dbReference type="Pfam" id="PF01425">
    <property type="entry name" value="Amidase"/>
    <property type="match status" value="1"/>
</dbReference>
<name>A0A939MJN3_9MICO</name>
<dbReference type="GO" id="GO:0003824">
    <property type="term" value="F:catalytic activity"/>
    <property type="evidence" value="ECO:0007669"/>
    <property type="project" value="InterPro"/>
</dbReference>
<dbReference type="SUPFAM" id="SSF75304">
    <property type="entry name" value="Amidase signature (AS) enzymes"/>
    <property type="match status" value="1"/>
</dbReference>